<dbReference type="InterPro" id="IPR032466">
    <property type="entry name" value="Metal_Hydrolase"/>
</dbReference>
<dbReference type="Proteomes" id="UP001230289">
    <property type="component" value="Unassembled WGS sequence"/>
</dbReference>
<protein>
    <recommendedName>
        <fullName evidence="5">allantoinase</fullName>
        <ecNumber evidence="5">3.5.2.5</ecNumber>
    </recommendedName>
</protein>
<feature type="domain" description="Amidohydrolase-related" evidence="9">
    <location>
        <begin position="56"/>
        <end position="442"/>
    </location>
</feature>
<dbReference type="InterPro" id="IPR011059">
    <property type="entry name" value="Metal-dep_hydrolase_composite"/>
</dbReference>
<dbReference type="SUPFAM" id="SSF51556">
    <property type="entry name" value="Metallo-dependent hydrolases"/>
    <property type="match status" value="1"/>
</dbReference>
<sequence>MTAPEQRFDLVIRGGRVVTPSGVQNMDIGVRGAHIVALGSLDPRAADRVIEAAGLVVLPGLIDTHVHLREPGYGHKETFGAGTRAAASSGITTVLDMPCDIPPTSSAQTLAAKDRLIAPSAYVDYALYGCAGAGNLDRIAELAENGVVGYKTFMEPAFDDLPGSIDMCAPDDAALFQVLRAVAATGLPSVIHAENDSVCALLGEELRRAGRNDPLAHALSRPPFAEEEAVQRALLLGRATGARVSFAHVSTAGAVARIRAAKAEGQQVTAEACPHHLLLTEDDLARVGPYGKINPPLRTAWHQAALWEGLLDGTIDFVGTDHSPYLVSEKDPGWTRIWDAPSGACGLDAAGRVMLTAVNQGRLTLVELAEVMSRRAAKTFGLYPRKGEIRVGADADLVLVDLTRRSVIDHADFQSAGRDAALLWDGFEATGAPVKTFVRGTEVFDGTSIVGTPGHGIRIRPLGDEAKIGDHVTELFTERAGIHGS</sequence>
<proteinExistence type="inferred from homology"/>
<organism evidence="10 11">
    <name type="scientific">Microbacterium capsulatum</name>
    <dbReference type="NCBI Taxonomy" id="3041921"/>
    <lineage>
        <taxon>Bacteria</taxon>
        <taxon>Bacillati</taxon>
        <taxon>Actinomycetota</taxon>
        <taxon>Actinomycetes</taxon>
        <taxon>Micrococcales</taxon>
        <taxon>Microbacteriaceae</taxon>
        <taxon>Microbacterium</taxon>
    </lineage>
</organism>
<dbReference type="Pfam" id="PF01979">
    <property type="entry name" value="Amidohydro_1"/>
    <property type="match status" value="1"/>
</dbReference>
<dbReference type="Gene3D" id="2.30.40.10">
    <property type="entry name" value="Urease, subunit C, domain 1"/>
    <property type="match status" value="1"/>
</dbReference>
<dbReference type="PANTHER" id="PTHR43668">
    <property type="entry name" value="ALLANTOINASE"/>
    <property type="match status" value="1"/>
</dbReference>
<comment type="caution">
    <text evidence="10">The sequence shown here is derived from an EMBL/GenBank/DDBJ whole genome shotgun (WGS) entry which is preliminary data.</text>
</comment>
<evidence type="ECO:0000256" key="4">
    <source>
        <dbReference type="ARBA" id="ARBA00011881"/>
    </source>
</evidence>
<evidence type="ECO:0000256" key="3">
    <source>
        <dbReference type="ARBA" id="ARBA00010368"/>
    </source>
</evidence>
<evidence type="ECO:0000256" key="1">
    <source>
        <dbReference type="ARBA" id="ARBA00001947"/>
    </source>
</evidence>
<dbReference type="RefSeq" id="WP_308487486.1">
    <property type="nucleotide sequence ID" value="NZ_JAVFCB010000001.1"/>
</dbReference>
<dbReference type="Gene3D" id="3.20.20.140">
    <property type="entry name" value="Metal-dependent hydrolases"/>
    <property type="match status" value="1"/>
</dbReference>
<comment type="similarity">
    <text evidence="3">Belongs to the metallo-dependent hydrolases superfamily. Allantoinase family.</text>
</comment>
<comment type="subunit">
    <text evidence="4">Homotetramer.</text>
</comment>
<keyword evidence="8" id="KW-0862">Zinc</keyword>
<evidence type="ECO:0000256" key="5">
    <source>
        <dbReference type="ARBA" id="ARBA00012863"/>
    </source>
</evidence>
<keyword evidence="11" id="KW-1185">Reference proteome</keyword>
<gene>
    <name evidence="10" type="primary">allB</name>
    <name evidence="10" type="ORF">RBR11_01310</name>
</gene>
<dbReference type="EC" id="3.5.2.5" evidence="5"/>
<dbReference type="GO" id="GO:0004038">
    <property type="term" value="F:allantoinase activity"/>
    <property type="evidence" value="ECO:0007669"/>
    <property type="project" value="UniProtKB-EC"/>
</dbReference>
<accession>A0ABU0XBR4</accession>
<evidence type="ECO:0000256" key="7">
    <source>
        <dbReference type="ARBA" id="ARBA00022801"/>
    </source>
</evidence>
<dbReference type="InterPro" id="IPR006680">
    <property type="entry name" value="Amidohydro-rel"/>
</dbReference>
<comment type="pathway">
    <text evidence="2">Nitrogen metabolism; (S)-allantoin degradation; allantoate from (S)-allantoin: step 1/1.</text>
</comment>
<keyword evidence="7 10" id="KW-0378">Hydrolase</keyword>
<reference evidence="10 11" key="1">
    <citation type="submission" date="2023-08" db="EMBL/GenBank/DDBJ databases">
        <title>Microbacterium sp. nov., isolated from a waste landfill.</title>
        <authorList>
            <person name="Wen W."/>
        </authorList>
    </citation>
    <scope>NUCLEOTIDE SEQUENCE [LARGE SCALE GENOMIC DNA]</scope>
    <source>
        <strain evidence="10 11">ASV81</strain>
    </source>
</reference>
<evidence type="ECO:0000313" key="11">
    <source>
        <dbReference type="Proteomes" id="UP001230289"/>
    </source>
</evidence>
<evidence type="ECO:0000256" key="6">
    <source>
        <dbReference type="ARBA" id="ARBA00022723"/>
    </source>
</evidence>
<evidence type="ECO:0000256" key="8">
    <source>
        <dbReference type="ARBA" id="ARBA00022833"/>
    </source>
</evidence>
<dbReference type="PANTHER" id="PTHR43668:SF2">
    <property type="entry name" value="ALLANTOINASE"/>
    <property type="match status" value="1"/>
</dbReference>
<evidence type="ECO:0000256" key="2">
    <source>
        <dbReference type="ARBA" id="ARBA00004968"/>
    </source>
</evidence>
<dbReference type="InterPro" id="IPR050138">
    <property type="entry name" value="DHOase/Allantoinase_Hydrolase"/>
</dbReference>
<comment type="cofactor">
    <cofactor evidence="1">
        <name>Zn(2+)</name>
        <dbReference type="ChEBI" id="CHEBI:29105"/>
    </cofactor>
</comment>
<evidence type="ECO:0000313" key="10">
    <source>
        <dbReference type="EMBL" id="MDQ4212551.1"/>
    </source>
</evidence>
<keyword evidence="6" id="KW-0479">Metal-binding</keyword>
<dbReference type="NCBIfam" id="TIGR00857">
    <property type="entry name" value="pyrC_multi"/>
    <property type="match status" value="1"/>
</dbReference>
<dbReference type="SUPFAM" id="SSF51338">
    <property type="entry name" value="Composite domain of metallo-dependent hydrolases"/>
    <property type="match status" value="1"/>
</dbReference>
<dbReference type="EMBL" id="JAVFCB010000001">
    <property type="protein sequence ID" value="MDQ4212551.1"/>
    <property type="molecule type" value="Genomic_DNA"/>
</dbReference>
<dbReference type="InterPro" id="IPR017593">
    <property type="entry name" value="Allantoinase"/>
</dbReference>
<evidence type="ECO:0000259" key="9">
    <source>
        <dbReference type="Pfam" id="PF01979"/>
    </source>
</evidence>
<name>A0ABU0XBR4_9MICO</name>
<dbReference type="NCBIfam" id="TIGR03178">
    <property type="entry name" value="allantoinase"/>
    <property type="match status" value="1"/>
</dbReference>